<name>A0ABV2GPB7_9HYPH</name>
<proteinExistence type="predicted"/>
<comment type="caution">
    <text evidence="1">The sequence shown here is derived from an EMBL/GenBank/DDBJ whole genome shotgun (WGS) entry which is preliminary data.</text>
</comment>
<reference evidence="1 2" key="1">
    <citation type="submission" date="2024-06" db="EMBL/GenBank/DDBJ databases">
        <title>Genomic Encyclopedia of Type Strains, Phase IV (KMG-IV): sequencing the most valuable type-strain genomes for metagenomic binning, comparative biology and taxonomic classification.</title>
        <authorList>
            <person name="Goeker M."/>
        </authorList>
    </citation>
    <scope>NUCLEOTIDE SEQUENCE [LARGE SCALE GENOMIC DNA]</scope>
    <source>
        <strain evidence="1 2">DSM 100022</strain>
    </source>
</reference>
<organism evidence="1 2">
    <name type="scientific">Mesorhizobium robiniae</name>
    <dbReference type="NCBI Taxonomy" id="559315"/>
    <lineage>
        <taxon>Bacteria</taxon>
        <taxon>Pseudomonadati</taxon>
        <taxon>Pseudomonadota</taxon>
        <taxon>Alphaproteobacteria</taxon>
        <taxon>Hyphomicrobiales</taxon>
        <taxon>Phyllobacteriaceae</taxon>
        <taxon>Mesorhizobium</taxon>
    </lineage>
</organism>
<dbReference type="Gene3D" id="3.40.50.2000">
    <property type="entry name" value="Glycogen Phosphorylase B"/>
    <property type="match status" value="2"/>
</dbReference>
<dbReference type="RefSeq" id="WP_354491852.1">
    <property type="nucleotide sequence ID" value="NZ_JBEPMC010000005.1"/>
</dbReference>
<dbReference type="SUPFAM" id="SSF53756">
    <property type="entry name" value="UDP-Glycosyltransferase/glycogen phosphorylase"/>
    <property type="match status" value="1"/>
</dbReference>
<dbReference type="EMBL" id="JBEPMC010000005">
    <property type="protein sequence ID" value="MET3580129.1"/>
    <property type="molecule type" value="Genomic_DNA"/>
</dbReference>
<dbReference type="PANTHER" id="PTHR12526">
    <property type="entry name" value="GLYCOSYLTRANSFERASE"/>
    <property type="match status" value="1"/>
</dbReference>
<dbReference type="Proteomes" id="UP001549204">
    <property type="component" value="Unassembled WGS sequence"/>
</dbReference>
<protein>
    <submittedName>
        <fullName evidence="1">Glycosyltransferase involved in cell wall biosynthesis</fullName>
    </submittedName>
</protein>
<dbReference type="Pfam" id="PF13692">
    <property type="entry name" value="Glyco_trans_1_4"/>
    <property type="match status" value="1"/>
</dbReference>
<dbReference type="PANTHER" id="PTHR12526:SF630">
    <property type="entry name" value="GLYCOSYLTRANSFERASE"/>
    <property type="match status" value="1"/>
</dbReference>
<accession>A0ABV2GPB7</accession>
<evidence type="ECO:0000313" key="1">
    <source>
        <dbReference type="EMBL" id="MET3580129.1"/>
    </source>
</evidence>
<dbReference type="CDD" id="cd03808">
    <property type="entry name" value="GT4_CapM-like"/>
    <property type="match status" value="1"/>
</dbReference>
<keyword evidence="2" id="KW-1185">Reference proteome</keyword>
<gene>
    <name evidence="1" type="ORF">ABID19_003167</name>
</gene>
<evidence type="ECO:0000313" key="2">
    <source>
        <dbReference type="Proteomes" id="UP001549204"/>
    </source>
</evidence>
<sequence length="415" mass="45006">MASRIRGRRYRRQWRSTAYGPTAALHFGASPSMTKIMVVCNDSDYFLRHRLPIVLGLVERGAEVTVMTGGKAIPGSVPRGWSAIHIPIDRFTVHPIRDCALMIRSFSKIVTLKPDAIHLITLKPAVFVGIAAVLARLPSGAAGRILITIPGLGRLMSPSAADQSWVARASRLLVGRVIRFLSARSGICFTFETSHDRNLWLDEGLIREDNSTTISGAGVDPGRFHPGPPRQEKGPIRILFASRLLRSKGLDVFIGVARRFSQNPNLQFLVAGMVEPHDSDGVAPRELECEGSITFLGEVADMPKLLQSVDLVCLPTRYGEGIPRILIEAAACGVACLGTDIEGCREIIVDGVTGYLLPAGEKAAMVETICNAITGYLADPGLLDRHGKAGHRLFLSRDFSEEAVVGRFLALLTDV</sequence>